<accession>A0ABN3MFP5</accession>
<sequence length="150" mass="16741">MNLVRFFIDTNVLSRLTRAQRASKFFRDNCSLCSEVLHEASGFPDLAELRRLEYPVSPGVLTRVREVMSTVSPGDFTMVDLYRNLGNADPMLIASALDAMEAESERLLPVDWHIVSDDEAVIAKARAFDVTTLGYDKFVRLLSPGTKDVG</sequence>
<dbReference type="RefSeq" id="WP_344257291.1">
    <property type="nucleotide sequence ID" value="NZ_BAAARE010000033.1"/>
</dbReference>
<organism evidence="1 2">
    <name type="scientific">Terrabacter carboxydivorans</name>
    <dbReference type="NCBI Taxonomy" id="619730"/>
    <lineage>
        <taxon>Bacteria</taxon>
        <taxon>Bacillati</taxon>
        <taxon>Actinomycetota</taxon>
        <taxon>Actinomycetes</taxon>
        <taxon>Micrococcales</taxon>
        <taxon>Intrasporangiaceae</taxon>
        <taxon>Terrabacter</taxon>
    </lineage>
</organism>
<keyword evidence="2" id="KW-1185">Reference proteome</keyword>
<dbReference type="EMBL" id="BAAARE010000033">
    <property type="protein sequence ID" value="GAA2501329.1"/>
    <property type="molecule type" value="Genomic_DNA"/>
</dbReference>
<reference evidence="1 2" key="1">
    <citation type="journal article" date="2019" name="Int. J. Syst. Evol. Microbiol.">
        <title>The Global Catalogue of Microorganisms (GCM) 10K type strain sequencing project: providing services to taxonomists for standard genome sequencing and annotation.</title>
        <authorList>
            <consortium name="The Broad Institute Genomics Platform"/>
            <consortium name="The Broad Institute Genome Sequencing Center for Infectious Disease"/>
            <person name="Wu L."/>
            <person name="Ma J."/>
        </authorList>
    </citation>
    <scope>NUCLEOTIDE SEQUENCE [LARGE SCALE GENOMIC DNA]</scope>
    <source>
        <strain evidence="1 2">JCM 16259</strain>
    </source>
</reference>
<evidence type="ECO:0008006" key="3">
    <source>
        <dbReference type="Google" id="ProtNLM"/>
    </source>
</evidence>
<dbReference type="Proteomes" id="UP001500730">
    <property type="component" value="Unassembled WGS sequence"/>
</dbReference>
<evidence type="ECO:0000313" key="1">
    <source>
        <dbReference type="EMBL" id="GAA2501329.1"/>
    </source>
</evidence>
<evidence type="ECO:0000313" key="2">
    <source>
        <dbReference type="Proteomes" id="UP001500730"/>
    </source>
</evidence>
<proteinExistence type="predicted"/>
<gene>
    <name evidence="1" type="ORF">GCM10009858_44450</name>
</gene>
<comment type="caution">
    <text evidence="1">The sequence shown here is derived from an EMBL/GenBank/DDBJ whole genome shotgun (WGS) entry which is preliminary data.</text>
</comment>
<protein>
    <recommendedName>
        <fullName evidence="3">PIN domain-containing protein</fullName>
    </recommendedName>
</protein>
<name>A0ABN3MFP5_9MICO</name>